<organism evidence="1 2">
    <name type="scientific">Sporosarcina koreensis</name>
    <dbReference type="NCBI Taxonomy" id="334735"/>
    <lineage>
        <taxon>Bacteria</taxon>
        <taxon>Bacillati</taxon>
        <taxon>Bacillota</taxon>
        <taxon>Bacilli</taxon>
        <taxon>Bacillales</taxon>
        <taxon>Caryophanaceae</taxon>
        <taxon>Sporosarcina</taxon>
    </lineage>
</organism>
<sequence>MAENQSITIPAHHNIYNGSTGRGLRIDFSYPSAGVTTETGLLLIVPGFGGNIESKVYRKMRDRLADDYNLVTLQCAYFGDLYMQGAENFTLQNTEHFVQKYLDPKQQLEFRKKPTNLLSLLSSKAITLPVLAQLNETMEEFNDMGFMQAIDLITAIDAIIIILKENGLSFNEQKIIGYGHSHGAYLLHLVNRMAPHLISTIIDNSSWIEPVYLTNNRYLFQKLNELTIQIEFEYLAKKVIKDKQSLNLATLYCDFDNQTEIMSFQGTDDNLINHREKQAIISGIDNAKFILVNEKDVDQIVFKSNGHGLDADFLKMFEMAYNECNFEVTKVEKKKAYKVVLSNTTIYVDYSQGLPLFQLE</sequence>
<dbReference type="Proteomes" id="UP001596071">
    <property type="component" value="Unassembled WGS sequence"/>
</dbReference>
<dbReference type="SUPFAM" id="SSF53474">
    <property type="entry name" value="alpha/beta-Hydrolases"/>
    <property type="match status" value="1"/>
</dbReference>
<keyword evidence="2" id="KW-1185">Reference proteome</keyword>
<proteinExistence type="predicted"/>
<dbReference type="InterPro" id="IPR029058">
    <property type="entry name" value="AB_hydrolase_fold"/>
</dbReference>
<evidence type="ECO:0000313" key="1">
    <source>
        <dbReference type="EMBL" id="MFC5604719.1"/>
    </source>
</evidence>
<comment type="caution">
    <text evidence="1">The sequence shown here is derived from an EMBL/GenBank/DDBJ whole genome shotgun (WGS) entry which is preliminary data.</text>
</comment>
<reference evidence="2" key="1">
    <citation type="journal article" date="2019" name="Int. J. Syst. Evol. Microbiol.">
        <title>The Global Catalogue of Microorganisms (GCM) 10K type strain sequencing project: providing services to taxonomists for standard genome sequencing and annotation.</title>
        <authorList>
            <consortium name="The Broad Institute Genomics Platform"/>
            <consortium name="The Broad Institute Genome Sequencing Center for Infectious Disease"/>
            <person name="Wu L."/>
            <person name="Ma J."/>
        </authorList>
    </citation>
    <scope>NUCLEOTIDE SEQUENCE [LARGE SCALE GENOMIC DNA]</scope>
    <source>
        <strain evidence="2">KACC 11299</strain>
    </source>
</reference>
<dbReference type="RefSeq" id="WP_381446773.1">
    <property type="nucleotide sequence ID" value="NZ_JBHSNP010000028.1"/>
</dbReference>
<gene>
    <name evidence="1" type="ORF">ACFPTP_15905</name>
</gene>
<evidence type="ECO:0000313" key="2">
    <source>
        <dbReference type="Proteomes" id="UP001596071"/>
    </source>
</evidence>
<protein>
    <submittedName>
        <fullName evidence="1">DUF2920 family protein</fullName>
    </submittedName>
</protein>
<name>A0ABW0U3C2_9BACL</name>
<dbReference type="Pfam" id="PF11144">
    <property type="entry name" value="DUF2920"/>
    <property type="match status" value="1"/>
</dbReference>
<accession>A0ABW0U3C2</accession>
<dbReference type="InterPro" id="IPR022605">
    <property type="entry name" value="DUF2920"/>
</dbReference>
<dbReference type="Gene3D" id="3.40.50.1820">
    <property type="entry name" value="alpha/beta hydrolase"/>
    <property type="match status" value="1"/>
</dbReference>
<dbReference type="EMBL" id="JBHSNP010000028">
    <property type="protein sequence ID" value="MFC5604719.1"/>
    <property type="molecule type" value="Genomic_DNA"/>
</dbReference>